<accession>A0A6I6JCZ4</accession>
<dbReference type="Gene3D" id="1.10.10.10">
    <property type="entry name" value="Winged helix-like DNA-binding domain superfamily/Winged helix DNA-binding domain"/>
    <property type="match status" value="1"/>
</dbReference>
<dbReference type="GO" id="GO:0006355">
    <property type="term" value="P:regulation of DNA-templated transcription"/>
    <property type="evidence" value="ECO:0007669"/>
    <property type="project" value="TreeGrafter"/>
</dbReference>
<dbReference type="Gene3D" id="1.25.40.10">
    <property type="entry name" value="Tetratricopeptide repeat domain"/>
    <property type="match status" value="2"/>
</dbReference>
<evidence type="ECO:0000313" key="2">
    <source>
        <dbReference type="EMBL" id="QGY38930.1"/>
    </source>
</evidence>
<dbReference type="InterPro" id="IPR011990">
    <property type="entry name" value="TPR-like_helical_dom_sf"/>
</dbReference>
<name>A0A6I6JCZ4_9BACT</name>
<keyword evidence="3" id="KW-1185">Reference proteome</keyword>
<reference evidence="2 3" key="1">
    <citation type="submission" date="2019-11" db="EMBL/GenBank/DDBJ databases">
        <authorList>
            <person name="Zheng R.K."/>
            <person name="Sun C.M."/>
        </authorList>
    </citation>
    <scope>NUCLEOTIDE SEQUENCE [LARGE SCALE GENOMIC DNA]</scope>
    <source>
        <strain evidence="2 3">SRB007</strain>
    </source>
</reference>
<dbReference type="GO" id="GO:0003677">
    <property type="term" value="F:DNA binding"/>
    <property type="evidence" value="ECO:0007669"/>
    <property type="project" value="TreeGrafter"/>
</dbReference>
<evidence type="ECO:0000259" key="1">
    <source>
        <dbReference type="Pfam" id="PF13191"/>
    </source>
</evidence>
<dbReference type="EMBL" id="CP046400">
    <property type="protein sequence ID" value="QGY38930.1"/>
    <property type="molecule type" value="Genomic_DNA"/>
</dbReference>
<dbReference type="AlphaFoldDB" id="A0A6I6JCZ4"/>
<dbReference type="PANTHER" id="PTHR35807:SF1">
    <property type="entry name" value="TRANSCRIPTIONAL REGULATOR REDD"/>
    <property type="match status" value="1"/>
</dbReference>
<protein>
    <submittedName>
        <fullName evidence="2">AAA family ATPase</fullName>
    </submittedName>
</protein>
<dbReference type="PANTHER" id="PTHR35807">
    <property type="entry name" value="TRANSCRIPTIONAL REGULATOR REDD-RELATED"/>
    <property type="match status" value="1"/>
</dbReference>
<dbReference type="Pfam" id="PF13191">
    <property type="entry name" value="AAA_16"/>
    <property type="match status" value="1"/>
</dbReference>
<dbReference type="Proteomes" id="UP000428328">
    <property type="component" value="Chromosome"/>
</dbReference>
<proteinExistence type="predicted"/>
<sequence length="1047" mass="117672">MSQLIRRREALSHCDLFERSDYRILLVQAQAGQGKTVLATQFDEASRTPFAWTTCSSATNSPRLLFEKVLHGLSTTLSGFSSDALSEALQQQLVNPEFVGIASASLGGALEKSARPVILVFDDVHLLKSGDHTLDLLKALVETTPSFVKFIFISRYPLAMDGKPLFPSSELMQIDKSLLAFSREEIALLYNDVLGEPAGTKKIRQLYEATEGWISGLKLLHTSGTIRRLVHADTASLGFYFDELLLPSLTPAEYREMARLALLEELPEALLRSNVDPAVVAWINELVDKNCFVRVLKGEGAKVFRLHHIFQEYLARQADDLLTDQERAEFLSRVGDWCIANDREKEGLLYYTQAEDWPRMAEAMRTHCLPLLALNHHHLLMTVLDAVPDDIVKATPWLSFAYGVTRMLLDPARCEPALRRAIDLFRGEDDGFGELLASCSLLNFQFLISGAFERNNQLLERAILLFEALRGGLPAPIVVSCAQAIAVGMAHYRGDFETGREYARISDELTPHGDTSKIWATIVYTLILALKGDVEAALELLSPYFVQSNSQWLSFATRFSTSIIEVNYLLMAGRVTEYKLLSAELRREWKDVLRNSYLGVFLDVWDLDVLLSEERHEEMVTLCERTLADQDALSPHIVSQLLHYEMMAHAHLGRWDAMERSMRRALRIRSNAGGPYFVHLTLSLSACALSLAGRERPATRLVHRSGKVLDGALEPYQGKVAQSYLAALYLRNGETDKARELTRLMLGRMRQCGNRYFFGWSPRVMRPVLSFAVREGIHAGFARGLARERLASDILDDGTLVPFMHVHVLAGTKLVLGDEAISGRSLSPAWREIIAMLAVEPGHELDVQDVQCRLWPDEDPADSRSKFDTMLSRLRSRLTKVFGRDAVKRHIQLKAQRLSLLHCLFDIGKVAHYAEEGIAYAEKGGSWQAHAAFSCMEHWLGAALARDMDRRGLSDALSRMLLRALGDWLEILIKANMREKALAIADMALVLEPVNDTLHRQRYNLLSALGRPSEAALALRKYREILREHDFGAEEIDDIIDSLLHDG</sequence>
<dbReference type="InterPro" id="IPR051677">
    <property type="entry name" value="AfsR-DnrI-RedD_regulator"/>
</dbReference>
<evidence type="ECO:0000313" key="3">
    <source>
        <dbReference type="Proteomes" id="UP000428328"/>
    </source>
</evidence>
<dbReference type="Gene3D" id="3.40.50.300">
    <property type="entry name" value="P-loop containing nucleotide triphosphate hydrolases"/>
    <property type="match status" value="1"/>
</dbReference>
<dbReference type="RefSeq" id="WP_158946141.1">
    <property type="nucleotide sequence ID" value="NZ_CP046400.1"/>
</dbReference>
<organism evidence="2 3">
    <name type="scientific">Pseudodesulfovibrio cashew</name>
    <dbReference type="NCBI Taxonomy" id="2678688"/>
    <lineage>
        <taxon>Bacteria</taxon>
        <taxon>Pseudomonadati</taxon>
        <taxon>Thermodesulfobacteriota</taxon>
        <taxon>Desulfovibrionia</taxon>
        <taxon>Desulfovibrionales</taxon>
        <taxon>Desulfovibrionaceae</taxon>
    </lineage>
</organism>
<dbReference type="SUPFAM" id="SSF52540">
    <property type="entry name" value="P-loop containing nucleoside triphosphate hydrolases"/>
    <property type="match status" value="1"/>
</dbReference>
<gene>
    <name evidence="2" type="ORF">GM415_01850</name>
</gene>
<dbReference type="InterPro" id="IPR027417">
    <property type="entry name" value="P-loop_NTPase"/>
</dbReference>
<dbReference type="SUPFAM" id="SSF48452">
    <property type="entry name" value="TPR-like"/>
    <property type="match status" value="1"/>
</dbReference>
<feature type="domain" description="Orc1-like AAA ATPase" evidence="1">
    <location>
        <begin position="15"/>
        <end position="146"/>
    </location>
</feature>
<dbReference type="InterPro" id="IPR036388">
    <property type="entry name" value="WH-like_DNA-bd_sf"/>
</dbReference>
<dbReference type="KEGG" id="psel:GM415_01850"/>
<dbReference type="InterPro" id="IPR041664">
    <property type="entry name" value="AAA_16"/>
</dbReference>